<gene>
    <name evidence="1" type="ORF">AMTR_s00053p00142930</name>
</gene>
<dbReference type="Gramene" id="ERN05093">
    <property type="protein sequence ID" value="ERN05093"/>
    <property type="gene ID" value="AMTR_s00053p00142930"/>
</dbReference>
<accession>W1PAX0</accession>
<name>W1PAX0_AMBTC</name>
<protein>
    <submittedName>
        <fullName evidence="1">Uncharacterized protein</fullName>
    </submittedName>
</protein>
<organism evidence="1 2">
    <name type="scientific">Amborella trichopoda</name>
    <dbReference type="NCBI Taxonomy" id="13333"/>
    <lineage>
        <taxon>Eukaryota</taxon>
        <taxon>Viridiplantae</taxon>
        <taxon>Streptophyta</taxon>
        <taxon>Embryophyta</taxon>
        <taxon>Tracheophyta</taxon>
        <taxon>Spermatophyta</taxon>
        <taxon>Magnoliopsida</taxon>
        <taxon>Amborellales</taxon>
        <taxon>Amborellaceae</taxon>
        <taxon>Amborella</taxon>
    </lineage>
</organism>
<dbReference type="Proteomes" id="UP000017836">
    <property type="component" value="Unassembled WGS sequence"/>
</dbReference>
<reference evidence="2" key="1">
    <citation type="journal article" date="2013" name="Science">
        <title>The Amborella genome and the evolution of flowering plants.</title>
        <authorList>
            <consortium name="Amborella Genome Project"/>
        </authorList>
    </citation>
    <scope>NUCLEOTIDE SEQUENCE [LARGE SCALE GENOMIC DNA]</scope>
</reference>
<dbReference type="AlphaFoldDB" id="W1PAX0"/>
<dbReference type="EMBL" id="KI394012">
    <property type="protein sequence ID" value="ERN05093.1"/>
    <property type="molecule type" value="Genomic_DNA"/>
</dbReference>
<dbReference type="HOGENOM" id="CLU_2416238_0_0_1"/>
<keyword evidence="2" id="KW-1185">Reference proteome</keyword>
<evidence type="ECO:0000313" key="2">
    <source>
        <dbReference type="Proteomes" id="UP000017836"/>
    </source>
</evidence>
<proteinExistence type="predicted"/>
<evidence type="ECO:0000313" key="1">
    <source>
        <dbReference type="EMBL" id="ERN05093.1"/>
    </source>
</evidence>
<sequence>MNMESETMAKATSNFTNFFPLISSPLSLVQGLLESTKELVSMDKLHHFPVLNSQPMIRKAMLLQLLFGDLKETLAPLPPSSFLCFRELLDTI</sequence>